<feature type="signal peptide" evidence="1">
    <location>
        <begin position="1"/>
        <end position="28"/>
    </location>
</feature>
<keyword evidence="3" id="KW-1185">Reference proteome</keyword>
<dbReference type="Proteomes" id="UP000197208">
    <property type="component" value="Unassembled WGS sequence"/>
</dbReference>
<feature type="chain" id="PRO_5013054823" description="DUF11 domain-containing protein" evidence="1">
    <location>
        <begin position="29"/>
        <end position="953"/>
    </location>
</feature>
<dbReference type="InterPro" id="IPR047589">
    <property type="entry name" value="DUF11_rpt"/>
</dbReference>
<evidence type="ECO:0000313" key="2">
    <source>
        <dbReference type="EMBL" id="OWL94741.1"/>
    </source>
</evidence>
<evidence type="ECO:0000256" key="1">
    <source>
        <dbReference type="SAM" id="SignalP"/>
    </source>
</evidence>
<evidence type="ECO:0000313" key="3">
    <source>
        <dbReference type="Proteomes" id="UP000197208"/>
    </source>
</evidence>
<reference evidence="2 3" key="1">
    <citation type="submission" date="2017-05" db="EMBL/GenBank/DDBJ databases">
        <title>De novo genome assembly of Deniococcus indicus strain DR1.</title>
        <authorList>
            <person name="Chauhan D."/>
            <person name="Yennamalli R.M."/>
            <person name="Priyadarshini R."/>
        </authorList>
    </citation>
    <scope>NUCLEOTIDE SEQUENCE [LARGE SCALE GENOMIC DNA]</scope>
    <source>
        <strain evidence="2 3">DR1</strain>
    </source>
</reference>
<gene>
    <name evidence="2" type="ORF">CBQ26_14575</name>
</gene>
<name>A0A246BHQ0_9DEIO</name>
<dbReference type="EMBL" id="NHMK01000022">
    <property type="protein sequence ID" value="OWL94741.1"/>
    <property type="molecule type" value="Genomic_DNA"/>
</dbReference>
<organism evidence="2 3">
    <name type="scientific">Deinococcus indicus</name>
    <dbReference type="NCBI Taxonomy" id="223556"/>
    <lineage>
        <taxon>Bacteria</taxon>
        <taxon>Thermotogati</taxon>
        <taxon>Deinococcota</taxon>
        <taxon>Deinococci</taxon>
        <taxon>Deinococcales</taxon>
        <taxon>Deinococcaceae</taxon>
        <taxon>Deinococcus</taxon>
    </lineage>
</organism>
<proteinExistence type="predicted"/>
<sequence>MNRPNRAPRWLSRLALLLTLLVSWNAGAQAGSCSAVACVAAGPRLLSVDSQRSVILNGLFQGLLGGGSLTLSAADWNAIANADVNLGLFLNALKAGADVGTTAGALNTDVTLLQVLDVAAQAAQTSGNTAAVNALNLLRPALSAPNGTIRLGDLLKLEGSSAAFLTSQVNLLNLLTGSVQLFNYRNAVTTPTPVTLNALNVSLSGLGLGVNAVTPTVRVYLQVIEPPVYRCGPQGTQFNTAAIRAKLNVNLGGVQLNALGLTGGKLTLTTLDLYLEVAKASGTIGTVDAINRALSLDAQPGVAQLGLGQISDSVFFNRSNANYENPFGLLTQATIGTVDLSVRVPVPLLPDLIVPIVLNVRAKALADNTYLLSTTTAAGPYPQTYTVGSSSAAVGTLVGTLLTSLGTPGNLTLELRDPAPLVPTALLTGTISAALSPVLSTLGLVLRPVLEAVLMATVDQVLRLLGIGIGEAVFTVGGVGNVCAVTGVVYHDRQPDGTRDAENWDGPTTFVNAVTGGRVQASAAVPAGAGTFTLALGEGTYTLPVARTAAAISAGNPAGFVFVSPLNGTRTVTVTAASTSVPEQEFGLFQGDRLSGVVFRDDGRGPGGAAHDVTQQGAETALGARTLTVSGTQAGAAVTRSAVTAADGSYTLFVPGDWTGVTFRSGASATEVVTGVRLNGVAALTGDVSDPALRDYALPAPSGADQTLNAGLTGRVGLTPDRSGRGEAPLTVRYAHTFTPGTTGTVSFATTGGFGGQVFLDSDCNGVVSDAERTAVGSVTVDDSWPRLPDGRLRSCALEVEVTVPAGTAVGTTRATFATASLAWAGRPDVQDLASVTDTTTVTPGAELVKTVENLTRADGVIAPAVDALPNERLRYCLNVRNTTPDPLTGVTVSDTLQGVAAYVPGSLTLEGAALTDAADTDAGEIVTRTITVRLPDLTVGATQRVCFEVLVP</sequence>
<keyword evidence="1" id="KW-0732">Signal</keyword>
<comment type="caution">
    <text evidence="2">The sequence shown here is derived from an EMBL/GenBank/DDBJ whole genome shotgun (WGS) entry which is preliminary data.</text>
</comment>
<protein>
    <recommendedName>
        <fullName evidence="4">DUF11 domain-containing protein</fullName>
    </recommendedName>
</protein>
<evidence type="ECO:0008006" key="4">
    <source>
        <dbReference type="Google" id="ProtNLM"/>
    </source>
</evidence>
<dbReference type="NCBIfam" id="TIGR01451">
    <property type="entry name" value="B_ant_repeat"/>
    <property type="match status" value="1"/>
</dbReference>
<accession>A0A246BHQ0</accession>
<dbReference type="AlphaFoldDB" id="A0A246BHQ0"/>